<name>A0A516Q1R4_9ACTN</name>
<dbReference type="KEGG" id="mik:FOE78_16870"/>
<dbReference type="CDD" id="cd06261">
    <property type="entry name" value="TM_PBP2"/>
    <property type="match status" value="1"/>
</dbReference>
<keyword evidence="5 7" id="KW-1133">Transmembrane helix</keyword>
<evidence type="ECO:0000256" key="2">
    <source>
        <dbReference type="ARBA" id="ARBA00022448"/>
    </source>
</evidence>
<sequence length="319" mass="35134">MVRFLIRRILLGLLVMWLITIGVFALFFIVPSDVARTLAGRQATPQTIALINHRLGLDQPLWKQYWHFLSNALHGDLGYDYYHGVAVTHIIAQALPITVSLAVGASILWLALGVYSGVVSATHPHSVADRSLTIFALFFYSMPSFYLGLLLLYFLYFRLTVSGHAWFPPGQYVPFSTSPAQWFQHLVLPWITLALLLAATYTRLTRSSMLDVLGEDYIRTARSKGISDGRVTYRHALRAALTPVVTQFGIDLGQLIGGVVVTETVFSLPGLGYTAIRAINQQDLPVIIGIVLFASAAVVAANILVDIGYAVLDPRVSVH</sequence>
<protein>
    <submittedName>
        <fullName evidence="9">ABC transporter permease</fullName>
    </submittedName>
</protein>
<dbReference type="InterPro" id="IPR000515">
    <property type="entry name" value="MetI-like"/>
</dbReference>
<dbReference type="InterPro" id="IPR035906">
    <property type="entry name" value="MetI-like_sf"/>
</dbReference>
<feature type="transmembrane region" description="Helical" evidence="7">
    <location>
        <begin position="182"/>
        <end position="201"/>
    </location>
</feature>
<keyword evidence="10" id="KW-1185">Reference proteome</keyword>
<dbReference type="PROSITE" id="PS50928">
    <property type="entry name" value="ABC_TM1"/>
    <property type="match status" value="1"/>
</dbReference>
<dbReference type="GO" id="GO:0055085">
    <property type="term" value="P:transmembrane transport"/>
    <property type="evidence" value="ECO:0007669"/>
    <property type="project" value="InterPro"/>
</dbReference>
<evidence type="ECO:0000256" key="7">
    <source>
        <dbReference type="RuleBase" id="RU363032"/>
    </source>
</evidence>
<dbReference type="AlphaFoldDB" id="A0A516Q1R4"/>
<dbReference type="InterPro" id="IPR045621">
    <property type="entry name" value="BPD_transp_1_N"/>
</dbReference>
<keyword evidence="2 7" id="KW-0813">Transport</keyword>
<dbReference type="GO" id="GO:0005886">
    <property type="term" value="C:plasma membrane"/>
    <property type="evidence" value="ECO:0007669"/>
    <property type="project" value="UniProtKB-SubCell"/>
</dbReference>
<dbReference type="PANTHER" id="PTHR43163:SF6">
    <property type="entry name" value="DIPEPTIDE TRANSPORT SYSTEM PERMEASE PROTEIN DPPB-RELATED"/>
    <property type="match status" value="1"/>
</dbReference>
<feature type="domain" description="ABC transmembrane type-1" evidence="8">
    <location>
        <begin position="95"/>
        <end position="305"/>
    </location>
</feature>
<dbReference type="Gene3D" id="1.10.3720.10">
    <property type="entry name" value="MetI-like"/>
    <property type="match status" value="1"/>
</dbReference>
<feature type="transmembrane region" description="Helical" evidence="7">
    <location>
        <begin position="286"/>
        <end position="312"/>
    </location>
</feature>
<evidence type="ECO:0000313" key="10">
    <source>
        <dbReference type="Proteomes" id="UP000319263"/>
    </source>
</evidence>
<dbReference type="SUPFAM" id="SSF161098">
    <property type="entry name" value="MetI-like"/>
    <property type="match status" value="1"/>
</dbReference>
<dbReference type="OrthoDB" id="147688at2"/>
<feature type="transmembrane region" description="Helical" evidence="7">
    <location>
        <begin position="132"/>
        <end position="156"/>
    </location>
</feature>
<feature type="transmembrane region" description="Helical" evidence="7">
    <location>
        <begin position="9"/>
        <end position="30"/>
    </location>
</feature>
<evidence type="ECO:0000313" key="9">
    <source>
        <dbReference type="EMBL" id="QDP97370.1"/>
    </source>
</evidence>
<dbReference type="RefSeq" id="WP_143987329.1">
    <property type="nucleotide sequence ID" value="NZ_CP041692.1"/>
</dbReference>
<dbReference type="EMBL" id="CP041692">
    <property type="protein sequence ID" value="QDP97370.1"/>
    <property type="molecule type" value="Genomic_DNA"/>
</dbReference>
<keyword evidence="4 7" id="KW-0812">Transmembrane</keyword>
<proteinExistence type="inferred from homology"/>
<organism evidence="9 10">
    <name type="scientific">Microlunatus elymi</name>
    <dbReference type="NCBI Taxonomy" id="2596828"/>
    <lineage>
        <taxon>Bacteria</taxon>
        <taxon>Bacillati</taxon>
        <taxon>Actinomycetota</taxon>
        <taxon>Actinomycetes</taxon>
        <taxon>Propionibacteriales</taxon>
        <taxon>Propionibacteriaceae</taxon>
        <taxon>Microlunatus</taxon>
    </lineage>
</organism>
<accession>A0A516Q1R4</accession>
<dbReference type="Pfam" id="PF00528">
    <property type="entry name" value="BPD_transp_1"/>
    <property type="match status" value="1"/>
</dbReference>
<reference evidence="9 10" key="1">
    <citation type="submission" date="2019-07" db="EMBL/GenBank/DDBJ databases">
        <title>Microlunatus dokdonensis sp. nov. isolated from the rhizospheric soil of the wild plant Elymus tsukushiensis.</title>
        <authorList>
            <person name="Ghim S.-Y."/>
            <person name="Hwang Y.-J."/>
            <person name="Son J.-S."/>
            <person name="Shin J.-H."/>
        </authorList>
    </citation>
    <scope>NUCLEOTIDE SEQUENCE [LARGE SCALE GENOMIC DNA]</scope>
    <source>
        <strain evidence="9 10">KUDC0627</strain>
    </source>
</reference>
<evidence type="ECO:0000256" key="3">
    <source>
        <dbReference type="ARBA" id="ARBA00022475"/>
    </source>
</evidence>
<comment type="subcellular location">
    <subcellularLocation>
        <location evidence="1 7">Cell membrane</location>
        <topology evidence="1 7">Multi-pass membrane protein</topology>
    </subcellularLocation>
</comment>
<evidence type="ECO:0000256" key="5">
    <source>
        <dbReference type="ARBA" id="ARBA00022989"/>
    </source>
</evidence>
<dbReference type="Pfam" id="PF19300">
    <property type="entry name" value="BPD_transp_1_N"/>
    <property type="match status" value="1"/>
</dbReference>
<evidence type="ECO:0000256" key="4">
    <source>
        <dbReference type="ARBA" id="ARBA00022692"/>
    </source>
</evidence>
<feature type="transmembrane region" description="Helical" evidence="7">
    <location>
        <begin position="90"/>
        <end position="112"/>
    </location>
</feature>
<dbReference type="PANTHER" id="PTHR43163">
    <property type="entry name" value="DIPEPTIDE TRANSPORT SYSTEM PERMEASE PROTEIN DPPB-RELATED"/>
    <property type="match status" value="1"/>
</dbReference>
<dbReference type="Proteomes" id="UP000319263">
    <property type="component" value="Chromosome"/>
</dbReference>
<keyword evidence="6 7" id="KW-0472">Membrane</keyword>
<evidence type="ECO:0000256" key="6">
    <source>
        <dbReference type="ARBA" id="ARBA00023136"/>
    </source>
</evidence>
<evidence type="ECO:0000259" key="8">
    <source>
        <dbReference type="PROSITE" id="PS50928"/>
    </source>
</evidence>
<evidence type="ECO:0000256" key="1">
    <source>
        <dbReference type="ARBA" id="ARBA00004651"/>
    </source>
</evidence>
<comment type="similarity">
    <text evidence="7">Belongs to the binding-protein-dependent transport system permease family.</text>
</comment>
<gene>
    <name evidence="9" type="ORF">FOE78_16870</name>
</gene>
<keyword evidence="3" id="KW-1003">Cell membrane</keyword>